<keyword evidence="1" id="KW-0175">Coiled coil</keyword>
<dbReference type="RefSeq" id="WP_164004483.1">
    <property type="nucleotide sequence ID" value="NZ_JAAIKD010000003.1"/>
</dbReference>
<dbReference type="Pfam" id="PF19579">
    <property type="entry name" value="FtsL_2"/>
    <property type="match status" value="1"/>
</dbReference>
<evidence type="ECO:0000256" key="2">
    <source>
        <dbReference type="SAM" id="Phobius"/>
    </source>
</evidence>
<keyword evidence="2" id="KW-0472">Membrane</keyword>
<dbReference type="InterPro" id="IPR045755">
    <property type="entry name" value="FtsL-like"/>
</dbReference>
<feature type="transmembrane region" description="Helical" evidence="2">
    <location>
        <begin position="20"/>
        <end position="39"/>
    </location>
</feature>
<protein>
    <submittedName>
        <fullName evidence="3">S-adenosyl-methyltransferase</fullName>
    </submittedName>
</protein>
<gene>
    <name evidence="3" type="ORF">G3567_06305</name>
</gene>
<sequence>MANGLGNILKGKFLVSEGAFTNWAFIVFCAFLAIIMIASSHSAERKVYRVAELNQQLKELRSEFVDTRKTVMQQKMESNVAQKMKKRAIGLSDKPPYKIIVKSN</sequence>
<keyword evidence="4" id="KW-1185">Reference proteome</keyword>
<keyword evidence="3" id="KW-0808">Transferase</keyword>
<feature type="coiled-coil region" evidence="1">
    <location>
        <begin position="43"/>
        <end position="70"/>
    </location>
</feature>
<dbReference type="AlphaFoldDB" id="A0A6B3QZW0"/>
<organism evidence="3 4">
    <name type="scientific">Psychroflexus aurantiacus</name>
    <dbReference type="NCBI Taxonomy" id="2709310"/>
    <lineage>
        <taxon>Bacteria</taxon>
        <taxon>Pseudomonadati</taxon>
        <taxon>Bacteroidota</taxon>
        <taxon>Flavobacteriia</taxon>
        <taxon>Flavobacteriales</taxon>
        <taxon>Flavobacteriaceae</taxon>
        <taxon>Psychroflexus</taxon>
    </lineage>
</organism>
<keyword evidence="2" id="KW-0812">Transmembrane</keyword>
<comment type="caution">
    <text evidence="3">The sequence shown here is derived from an EMBL/GenBank/DDBJ whole genome shotgun (WGS) entry which is preliminary data.</text>
</comment>
<name>A0A6B3QZW0_9FLAO</name>
<evidence type="ECO:0000313" key="4">
    <source>
        <dbReference type="Proteomes" id="UP000478505"/>
    </source>
</evidence>
<dbReference type="GO" id="GO:0032259">
    <property type="term" value="P:methylation"/>
    <property type="evidence" value="ECO:0007669"/>
    <property type="project" value="UniProtKB-KW"/>
</dbReference>
<proteinExistence type="predicted"/>
<reference evidence="3 4" key="1">
    <citation type="submission" date="2020-02" db="EMBL/GenBank/DDBJ databases">
        <title>Flavobacteriaceae Psychroflexus bacterium YR1-1, complete genome.</title>
        <authorList>
            <person name="Li Y."/>
            <person name="Wu S."/>
        </authorList>
    </citation>
    <scope>NUCLEOTIDE SEQUENCE [LARGE SCALE GENOMIC DNA]</scope>
    <source>
        <strain evidence="3 4">YR1-1</strain>
    </source>
</reference>
<evidence type="ECO:0000256" key="1">
    <source>
        <dbReference type="SAM" id="Coils"/>
    </source>
</evidence>
<dbReference type="GO" id="GO:0008168">
    <property type="term" value="F:methyltransferase activity"/>
    <property type="evidence" value="ECO:0007669"/>
    <property type="project" value="UniProtKB-KW"/>
</dbReference>
<dbReference type="EMBL" id="JAAIKD010000003">
    <property type="protein sequence ID" value="NEV93759.1"/>
    <property type="molecule type" value="Genomic_DNA"/>
</dbReference>
<evidence type="ECO:0000313" key="3">
    <source>
        <dbReference type="EMBL" id="NEV93759.1"/>
    </source>
</evidence>
<dbReference type="Proteomes" id="UP000478505">
    <property type="component" value="Unassembled WGS sequence"/>
</dbReference>
<keyword evidence="3" id="KW-0489">Methyltransferase</keyword>
<keyword evidence="2" id="KW-1133">Transmembrane helix</keyword>
<accession>A0A6B3QZW0</accession>